<evidence type="ECO:0000256" key="1">
    <source>
        <dbReference type="SAM" id="Coils"/>
    </source>
</evidence>
<keyword evidence="1" id="KW-0175">Coiled coil</keyword>
<gene>
    <name evidence="3" type="ORF">HNQ99_001327</name>
</gene>
<feature type="signal peptide" evidence="2">
    <location>
        <begin position="1"/>
        <end position="21"/>
    </location>
</feature>
<name>A0A840HSW6_9SPHN</name>
<dbReference type="Proteomes" id="UP000575068">
    <property type="component" value="Unassembled WGS sequence"/>
</dbReference>
<dbReference type="RefSeq" id="WP_184474840.1">
    <property type="nucleotide sequence ID" value="NZ_JACHOV010000004.1"/>
</dbReference>
<evidence type="ECO:0000313" key="4">
    <source>
        <dbReference type="Proteomes" id="UP000575068"/>
    </source>
</evidence>
<keyword evidence="2" id="KW-0732">Signal</keyword>
<comment type="caution">
    <text evidence="3">The sequence shown here is derived from an EMBL/GenBank/DDBJ whole genome shotgun (WGS) entry which is preliminary data.</text>
</comment>
<dbReference type="EMBL" id="JACHOV010000004">
    <property type="protein sequence ID" value="MBB4641023.1"/>
    <property type="molecule type" value="Genomic_DNA"/>
</dbReference>
<sequence length="169" mass="18400">MKRLMIAALFAGLSVSAPAPAQEREPVGAVDDASVKINQLIVYGDDPCPESTADQITVCARKSERERFRIPEALREDPNKPANQSWTNRAEALEYVGRSGTDSCSPVGAGGFTGCFAQLMREARAERMGSDNVSWSRLVEAERQKRLEKLDAEAEAIESQLKAQEKSGG</sequence>
<feature type="coiled-coil region" evidence="1">
    <location>
        <begin position="140"/>
        <end position="167"/>
    </location>
</feature>
<reference evidence="3 4" key="1">
    <citation type="submission" date="2020-08" db="EMBL/GenBank/DDBJ databases">
        <title>Genomic Encyclopedia of Type Strains, Phase IV (KMG-IV): sequencing the most valuable type-strain genomes for metagenomic binning, comparative biology and taxonomic classification.</title>
        <authorList>
            <person name="Goeker M."/>
        </authorList>
    </citation>
    <scope>NUCLEOTIDE SEQUENCE [LARGE SCALE GENOMIC DNA]</scope>
    <source>
        <strain evidence="3 4">DSM 7465</strain>
    </source>
</reference>
<dbReference type="AlphaFoldDB" id="A0A840HSW6"/>
<accession>A0A840HSW6</accession>
<keyword evidence="4" id="KW-1185">Reference proteome</keyword>
<evidence type="ECO:0000313" key="3">
    <source>
        <dbReference type="EMBL" id="MBB4641023.1"/>
    </source>
</evidence>
<organism evidence="3 4">
    <name type="scientific">Rhizorhapis suberifaciens</name>
    <name type="common">corky root of lettuce</name>
    <dbReference type="NCBI Taxonomy" id="13656"/>
    <lineage>
        <taxon>Bacteria</taxon>
        <taxon>Pseudomonadati</taxon>
        <taxon>Pseudomonadota</taxon>
        <taxon>Alphaproteobacteria</taxon>
        <taxon>Sphingomonadales</taxon>
        <taxon>Sphingomonadaceae</taxon>
        <taxon>Rhizorhapis</taxon>
    </lineage>
</organism>
<proteinExistence type="predicted"/>
<evidence type="ECO:0000256" key="2">
    <source>
        <dbReference type="SAM" id="SignalP"/>
    </source>
</evidence>
<protein>
    <submittedName>
        <fullName evidence="3">Uncharacterized protein</fullName>
    </submittedName>
</protein>
<feature type="chain" id="PRO_5032960581" evidence="2">
    <location>
        <begin position="22"/>
        <end position="169"/>
    </location>
</feature>